<dbReference type="Gene3D" id="2.60.120.260">
    <property type="entry name" value="Galactose-binding domain-like"/>
    <property type="match status" value="1"/>
</dbReference>
<dbReference type="InterPro" id="IPR000601">
    <property type="entry name" value="PKD_dom"/>
</dbReference>
<dbReference type="PROSITE" id="PS50093">
    <property type="entry name" value="PKD"/>
    <property type="match status" value="1"/>
</dbReference>
<dbReference type="PANTHER" id="PTHR33478:SF1">
    <property type="entry name" value="EXTRACELLULAR METALLOPROTEINASE MEP"/>
    <property type="match status" value="1"/>
</dbReference>
<evidence type="ECO:0000256" key="5">
    <source>
        <dbReference type="ARBA" id="ARBA00022670"/>
    </source>
</evidence>
<keyword evidence="4" id="KW-0964">Secreted</keyword>
<evidence type="ECO:0000313" key="15">
    <source>
        <dbReference type="Proteomes" id="UP000003704"/>
    </source>
</evidence>
<feature type="compositionally biased region" description="Polar residues" evidence="11">
    <location>
        <begin position="41"/>
        <end position="52"/>
    </location>
</feature>
<evidence type="ECO:0000256" key="12">
    <source>
        <dbReference type="SAM" id="SignalP"/>
    </source>
</evidence>
<dbReference type="InterPro" id="IPR001842">
    <property type="entry name" value="Peptidase_M36"/>
</dbReference>
<evidence type="ECO:0000256" key="7">
    <source>
        <dbReference type="ARBA" id="ARBA00022801"/>
    </source>
</evidence>
<dbReference type="Proteomes" id="UP000003704">
    <property type="component" value="Unassembled WGS sequence"/>
</dbReference>
<dbReference type="SMART" id="SM00089">
    <property type="entry name" value="PKD"/>
    <property type="match status" value="1"/>
</dbReference>
<protein>
    <recommendedName>
        <fullName evidence="13">PKD domain-containing protein</fullName>
    </recommendedName>
</protein>
<sequence length="1440" mass="150474">MKKLVLCAAVAALAGATAASATQPIYSKHANFDASLARKAPSTSSKSLNRPQRISAAQAPKARKELQPQIKMASQPTLRNESDGHLGVDTFVWSNAQAQATPLTPLKAGQRLETGARAFLSLNSSKLGLSKAALQNARLIEQHETHGGPKIARFQQTQDGIDVFGRQISVMMDRNMKPVAASGYFAPQKSDGGSHGIAKRQAASFDLSVAQAVSKAFSNLGGSVSAGSLQTLGQKGAYTLLRAPTIKAPGKLGLHGSPRGKQVLYPLGDELVPAWYVELATASPKERGSFSYGYVVSAATGEVLFRKNLTEYEAFTYRTWADSTGENRPYDSPLGSDFPTTPLTTLDPNFDPPRTPVPSNLVTIDHGPISTGDPWLTAGATETVGNNVDAYIDLAGKPGEDPNFDTGGLDKDLGDYRASVTAPGLFDYSYQAGDSPITDSARRNAIVNLFYMNNWLHDYWYDAGFDEAAGNAQASNYGRGGEEGDPILAQAQDWGGRNNANMSTPADGESPTMQMYLFDGAVTLGLNVTSPALGEFDVGTASFGPTNFSFTGSLTTTTPANGCAALANTAAVTGKIAVIDRGACSFQLKTLNAQAAGAVGVIIANNAAGEAPGLGGDDTLASPTIGTISVSQADGTTLKTAISGGTVVASASIPTESDYDGTVDNGIVAHEFFHYVSNRLVNDGFGLVNTQGRGMGEGWSDVAALLLTVHEGDDAIAGNANFGGAYSTATYSTGSAYFGIRRAPYSVNPDVFPMTFQHIENGVELPAGVPLAFGQDGADNAEVHNSGEIWANTLWTFYVALLNDSRYDFAEAQDRFKKYVIAGLKMTPFAPTFLEARDGILAAALATDQADFELAATAFAKMGMGVGAIAPYRLDTDNAGVRESYVALAASFEVTDYSIDITTDNDADGILDAGETAQVTVSIHSNGTRDLSNAVTANLTAVGNLTKPATVTFPAVDANGNSSVSFPITLTSATLAQTVSLTLDFPQVGASADAVVEPDAVTASLSVNYDVQPRAFESDDVESPLASEYDWGVQLLSGHPDVGNWGIVDGDSFFGSGLGWYIPDNELASDAVLVSPPIKVGSAAFTFSFDHYYQFEYAGSLGDGTPVSYDGGVLEVSQDGGQTWVDVTAAGGNFTVGGYNGLVLAFDEENGREGFADYSQDFFSTSTVSFGTSLAGKTVRFRFRAASDILTGEFGWFIDNFRFTGNANPPFGEVVANGTANYPVEVVVPANFSAPERVAGSLTQATITLAGGAQDRNGLAGVTYAWTQTAGPAVTLSGANTATARFAAPNIAVNTNLTFSLTVSDGQFTDTGSVTVTVTNVNSPATISISGPPRLSVGNEIVLNATASDVDGALTYQWSQVSGPEPLSIGGATGTTASATTSKAGIYVFRLTVTDPEGGQTSSTFTVDVFQPIKKGGSFDWLLILAGLAAFGARRRITRH</sequence>
<gene>
    <name evidence="14" type="ORF">WQQ_28790</name>
</gene>
<dbReference type="OrthoDB" id="614750at2"/>
<evidence type="ECO:0000256" key="11">
    <source>
        <dbReference type="SAM" id="MobiDB-lite"/>
    </source>
</evidence>
<keyword evidence="9" id="KW-0482">Metalloprotease</keyword>
<dbReference type="GO" id="GO:0005615">
    <property type="term" value="C:extracellular space"/>
    <property type="evidence" value="ECO:0007669"/>
    <property type="project" value="InterPro"/>
</dbReference>
<dbReference type="STRING" id="1172194.WQQ_28790"/>
<dbReference type="Gene3D" id="3.10.170.10">
    <property type="match status" value="1"/>
</dbReference>
<evidence type="ECO:0000256" key="9">
    <source>
        <dbReference type="ARBA" id="ARBA00023049"/>
    </source>
</evidence>
<dbReference type="InterPro" id="IPR050371">
    <property type="entry name" value="Fungal_virulence_M36"/>
</dbReference>
<dbReference type="GO" id="GO:0008270">
    <property type="term" value="F:zinc ion binding"/>
    <property type="evidence" value="ECO:0007669"/>
    <property type="project" value="InterPro"/>
</dbReference>
<dbReference type="PANTHER" id="PTHR33478">
    <property type="entry name" value="EXTRACELLULAR METALLOPROTEINASE MEP"/>
    <property type="match status" value="1"/>
</dbReference>
<dbReference type="InterPro" id="IPR022409">
    <property type="entry name" value="PKD/Chitinase_dom"/>
</dbReference>
<evidence type="ECO:0000259" key="13">
    <source>
        <dbReference type="PROSITE" id="PS50093"/>
    </source>
</evidence>
<dbReference type="SUPFAM" id="SSF55486">
    <property type="entry name" value="Metalloproteases ('zincins'), catalytic domain"/>
    <property type="match status" value="1"/>
</dbReference>
<comment type="subcellular location">
    <subcellularLocation>
        <location evidence="2">Secreted</location>
    </subcellularLocation>
</comment>
<keyword evidence="6" id="KW-0479">Metal-binding</keyword>
<dbReference type="InterPro" id="IPR027268">
    <property type="entry name" value="Peptidase_M4/M1_CTD_sf"/>
</dbReference>
<keyword evidence="5" id="KW-0645">Protease</keyword>
<dbReference type="EMBL" id="AKGD01000002">
    <property type="protein sequence ID" value="EIT69297.1"/>
    <property type="molecule type" value="Genomic_DNA"/>
</dbReference>
<proteinExistence type="inferred from homology"/>
<dbReference type="Gene3D" id="2.60.40.10">
    <property type="entry name" value="Immunoglobulins"/>
    <property type="match status" value="2"/>
</dbReference>
<keyword evidence="12" id="KW-0732">Signal</keyword>
<dbReference type="Pfam" id="PF22352">
    <property type="entry name" value="K319L-like_PKD"/>
    <property type="match status" value="2"/>
</dbReference>
<dbReference type="CDD" id="cd04818">
    <property type="entry name" value="PA_subtilisin_1"/>
    <property type="match status" value="1"/>
</dbReference>
<name>I7ZC88_9GAMM</name>
<organism evidence="14 15">
    <name type="scientific">Hydrocarboniphaga effusa AP103</name>
    <dbReference type="NCBI Taxonomy" id="1172194"/>
    <lineage>
        <taxon>Bacteria</taxon>
        <taxon>Pseudomonadati</taxon>
        <taxon>Pseudomonadota</taxon>
        <taxon>Gammaproteobacteria</taxon>
        <taxon>Nevskiales</taxon>
        <taxon>Nevskiaceae</taxon>
        <taxon>Hydrocarboniphaga</taxon>
    </lineage>
</organism>
<dbReference type="SUPFAM" id="SSF49299">
    <property type="entry name" value="PKD domain"/>
    <property type="match status" value="1"/>
</dbReference>
<feature type="chain" id="PRO_5003712923" description="PKD domain-containing protein" evidence="12">
    <location>
        <begin position="22"/>
        <end position="1440"/>
    </location>
</feature>
<evidence type="ECO:0000256" key="1">
    <source>
        <dbReference type="ARBA" id="ARBA00001947"/>
    </source>
</evidence>
<feature type="domain" description="PKD" evidence="13">
    <location>
        <begin position="1324"/>
        <end position="1409"/>
    </location>
</feature>
<evidence type="ECO:0000256" key="2">
    <source>
        <dbReference type="ARBA" id="ARBA00004613"/>
    </source>
</evidence>
<dbReference type="RefSeq" id="WP_007185820.1">
    <property type="nucleotide sequence ID" value="NZ_AKGD01000002.1"/>
</dbReference>
<feature type="region of interest" description="Disordered" evidence="11">
    <location>
        <begin position="37"/>
        <end position="81"/>
    </location>
</feature>
<reference evidence="14 15" key="1">
    <citation type="journal article" date="2012" name="J. Bacteriol.">
        <title>Genome Sequence of n-Alkane-Degrading Hydrocarboniphaga effusa Strain AP103T (ATCC BAA-332T).</title>
        <authorList>
            <person name="Chang H.K."/>
            <person name="Zylstra G.J."/>
            <person name="Chae J.C."/>
        </authorList>
    </citation>
    <scope>NUCLEOTIDE SEQUENCE [LARGE SCALE GENOMIC DNA]</scope>
    <source>
        <strain evidence="14 15">AP103</strain>
    </source>
</reference>
<dbReference type="InterPro" id="IPR003137">
    <property type="entry name" value="PA_domain"/>
</dbReference>
<accession>I7ZC88</accession>
<dbReference type="Pfam" id="PF02128">
    <property type="entry name" value="Peptidase_M36"/>
    <property type="match status" value="1"/>
</dbReference>
<dbReference type="PATRIC" id="fig|1172194.4.peg.2788"/>
<dbReference type="SUPFAM" id="SSF52025">
    <property type="entry name" value="PA domain"/>
    <property type="match status" value="1"/>
</dbReference>
<keyword evidence="10" id="KW-0865">Zymogen</keyword>
<evidence type="ECO:0000256" key="3">
    <source>
        <dbReference type="ARBA" id="ARBA00006006"/>
    </source>
</evidence>
<dbReference type="Gene3D" id="1.10.390.10">
    <property type="entry name" value="Neutral Protease Domain 2"/>
    <property type="match status" value="1"/>
</dbReference>
<evidence type="ECO:0000313" key="14">
    <source>
        <dbReference type="EMBL" id="EIT69297.1"/>
    </source>
</evidence>
<dbReference type="GO" id="GO:0004222">
    <property type="term" value="F:metalloendopeptidase activity"/>
    <property type="evidence" value="ECO:0007669"/>
    <property type="project" value="InterPro"/>
</dbReference>
<dbReference type="InterPro" id="IPR013783">
    <property type="entry name" value="Ig-like_fold"/>
</dbReference>
<comment type="caution">
    <text evidence="14">The sequence shown here is derived from an EMBL/GenBank/DDBJ whole genome shotgun (WGS) entry which is preliminary data.</text>
</comment>
<evidence type="ECO:0000256" key="6">
    <source>
        <dbReference type="ARBA" id="ARBA00022723"/>
    </source>
</evidence>
<comment type="cofactor">
    <cofactor evidence="1">
        <name>Zn(2+)</name>
        <dbReference type="ChEBI" id="CHEBI:29105"/>
    </cofactor>
</comment>
<keyword evidence="15" id="KW-1185">Reference proteome</keyword>
<dbReference type="InterPro" id="IPR035986">
    <property type="entry name" value="PKD_dom_sf"/>
</dbReference>
<keyword evidence="7" id="KW-0378">Hydrolase</keyword>
<comment type="similarity">
    <text evidence="3">Belongs to the peptidase M36 family.</text>
</comment>
<feature type="signal peptide" evidence="12">
    <location>
        <begin position="1"/>
        <end position="21"/>
    </location>
</feature>
<dbReference type="Gene3D" id="3.50.30.30">
    <property type="match status" value="1"/>
</dbReference>
<dbReference type="Pfam" id="PF02225">
    <property type="entry name" value="PA"/>
    <property type="match status" value="1"/>
</dbReference>
<evidence type="ECO:0000256" key="4">
    <source>
        <dbReference type="ARBA" id="ARBA00022525"/>
    </source>
</evidence>
<dbReference type="InterPro" id="IPR046450">
    <property type="entry name" value="PA_dom_sf"/>
</dbReference>
<evidence type="ECO:0000256" key="8">
    <source>
        <dbReference type="ARBA" id="ARBA00022833"/>
    </source>
</evidence>
<dbReference type="GO" id="GO:0006508">
    <property type="term" value="P:proteolysis"/>
    <property type="evidence" value="ECO:0007669"/>
    <property type="project" value="UniProtKB-KW"/>
</dbReference>
<keyword evidence="8" id="KW-0862">Zinc</keyword>
<evidence type="ECO:0000256" key="10">
    <source>
        <dbReference type="ARBA" id="ARBA00023145"/>
    </source>
</evidence>